<protein>
    <submittedName>
        <fullName evidence="2">HetZ-related protein</fullName>
    </submittedName>
</protein>
<evidence type="ECO:0000313" key="3">
    <source>
        <dbReference type="Proteomes" id="UP001196661"/>
    </source>
</evidence>
<dbReference type="InterPro" id="IPR049910">
    <property type="entry name" value="HetZ-rel"/>
</dbReference>
<feature type="region of interest" description="Disordered" evidence="1">
    <location>
        <begin position="1"/>
        <end position="42"/>
    </location>
</feature>
<sequence length="441" mass="50448">MKAQSTATVLNLTTRNSTNNVVLHPTAGDSPKPPENKTATPHEGELCPVDQALVGFLVTMLQEQVNGSNRTVHAVANRLAIEVARICRKSDRIQASGEVNAWQHSLAENRIQKYLEYYRLGSRQGRVELQSRLSAIAYRYIAPAKTQLGFQGRCNLLEDFLQGFYIEVLKAFRRENHLEADYTPRTRLELAEYMAFSEQYAKRRISLPGCYNQQLLVLRAQSFAKRLPAETCVDIEMAVDSPKSDDADSRSSALQQIREQMVADVTDPAEAVLRDRIIRELVEYLEDQDQHACIDYLALRLQDMAASEIDEVLGLTPRQRDYLQQRFKYHVEKFAQSHNWELVHQWLGADLDKNLGLSPKEWTMFMEKLTDEQKHLLALKQQQMQDPKRAIPSDADIAQQLGWTPKRVQRRWSQVVSSAWKLRNTNRSGKVTAKAKPKAES</sequence>
<dbReference type="EMBL" id="JADOER010000008">
    <property type="protein sequence ID" value="MBT9312498.1"/>
    <property type="molecule type" value="Genomic_DNA"/>
</dbReference>
<dbReference type="RefSeq" id="WP_215618393.1">
    <property type="nucleotide sequence ID" value="NZ_JADOER010000008.1"/>
</dbReference>
<feature type="compositionally biased region" description="Polar residues" evidence="1">
    <location>
        <begin position="1"/>
        <end position="21"/>
    </location>
</feature>
<feature type="compositionally biased region" description="Basic and acidic residues" evidence="1">
    <location>
        <begin position="32"/>
        <end position="42"/>
    </location>
</feature>
<name>A0ABS5Y3S8_9CYAN</name>
<organism evidence="2 3">
    <name type="scientific">Leptothoe kymatousa TAU-MAC 1615</name>
    <dbReference type="NCBI Taxonomy" id="2364775"/>
    <lineage>
        <taxon>Bacteria</taxon>
        <taxon>Bacillati</taxon>
        <taxon>Cyanobacteriota</taxon>
        <taxon>Cyanophyceae</taxon>
        <taxon>Nodosilineales</taxon>
        <taxon>Cymatolegaceae</taxon>
        <taxon>Leptothoe</taxon>
        <taxon>Leptothoe kymatousa</taxon>
    </lineage>
</organism>
<evidence type="ECO:0000313" key="2">
    <source>
        <dbReference type="EMBL" id="MBT9312498.1"/>
    </source>
</evidence>
<comment type="caution">
    <text evidence="2">The sequence shown here is derived from an EMBL/GenBank/DDBJ whole genome shotgun (WGS) entry which is preliminary data.</text>
</comment>
<gene>
    <name evidence="2" type="ORF">IXB28_09795</name>
</gene>
<reference evidence="2 3" key="1">
    <citation type="journal article" date="2021" name="Mar. Drugs">
        <title>Genome Reduction and Secondary Metabolism of the Marine Sponge-Associated Cyanobacterium Leptothoe.</title>
        <authorList>
            <person name="Konstantinou D."/>
            <person name="Popin R.V."/>
            <person name="Fewer D.P."/>
            <person name="Sivonen K."/>
            <person name="Gkelis S."/>
        </authorList>
    </citation>
    <scope>NUCLEOTIDE SEQUENCE [LARGE SCALE GENOMIC DNA]</scope>
    <source>
        <strain evidence="2 3">TAU-MAC 1615</strain>
    </source>
</reference>
<dbReference type="Proteomes" id="UP001196661">
    <property type="component" value="Unassembled WGS sequence"/>
</dbReference>
<evidence type="ECO:0000256" key="1">
    <source>
        <dbReference type="SAM" id="MobiDB-lite"/>
    </source>
</evidence>
<proteinExistence type="predicted"/>
<dbReference type="NCBIfam" id="NF037964">
    <property type="entry name" value="HetZ_related"/>
    <property type="match status" value="1"/>
</dbReference>
<keyword evidence="3" id="KW-1185">Reference proteome</keyword>
<accession>A0ABS5Y3S8</accession>